<evidence type="ECO:0000256" key="3">
    <source>
        <dbReference type="SAM" id="SignalP"/>
    </source>
</evidence>
<keyword evidence="3" id="KW-0732">Signal</keyword>
<evidence type="ECO:0000313" key="5">
    <source>
        <dbReference type="Proteomes" id="UP000736164"/>
    </source>
</evidence>
<gene>
    <name evidence="4" type="primary">Armh4</name>
    <name evidence="4" type="ORF">GTO95_0016102</name>
</gene>
<keyword evidence="2" id="KW-1133">Transmembrane helix</keyword>
<feature type="transmembrane region" description="Helical" evidence="2">
    <location>
        <begin position="860"/>
        <end position="881"/>
    </location>
</feature>
<feature type="signal peptide" evidence="3">
    <location>
        <begin position="1"/>
        <end position="21"/>
    </location>
</feature>
<keyword evidence="2" id="KW-0472">Membrane</keyword>
<accession>A0A8J7NJN8</accession>
<feature type="non-terminal residue" evidence="4">
    <location>
        <position position="1"/>
    </location>
</feature>
<name>A0A8J7NJN8_ATRSP</name>
<dbReference type="InterPro" id="IPR031524">
    <property type="entry name" value="ARMH4"/>
</dbReference>
<feature type="region of interest" description="Disordered" evidence="1">
    <location>
        <begin position="452"/>
        <end position="525"/>
    </location>
</feature>
<dbReference type="EMBL" id="JAAWVO010015741">
    <property type="protein sequence ID" value="MBN3314537.1"/>
    <property type="molecule type" value="Genomic_DNA"/>
</dbReference>
<feature type="compositionally biased region" description="Low complexity" evidence="1">
    <location>
        <begin position="474"/>
        <end position="495"/>
    </location>
</feature>
<feature type="compositionally biased region" description="Polar residues" evidence="1">
    <location>
        <begin position="816"/>
        <end position="831"/>
    </location>
</feature>
<comment type="caution">
    <text evidence="4">The sequence shown here is derived from an EMBL/GenBank/DDBJ whole genome shotgun (WGS) entry which is preliminary data.</text>
</comment>
<feature type="chain" id="PRO_5035151481" evidence="3">
    <location>
        <begin position="22"/>
        <end position="920"/>
    </location>
</feature>
<feature type="region of interest" description="Disordered" evidence="1">
    <location>
        <begin position="735"/>
        <end position="831"/>
    </location>
</feature>
<feature type="region of interest" description="Disordered" evidence="1">
    <location>
        <begin position="890"/>
        <end position="920"/>
    </location>
</feature>
<evidence type="ECO:0000313" key="4">
    <source>
        <dbReference type="EMBL" id="MBN3314537.1"/>
    </source>
</evidence>
<feature type="non-terminal residue" evidence="4">
    <location>
        <position position="920"/>
    </location>
</feature>
<evidence type="ECO:0000256" key="2">
    <source>
        <dbReference type="SAM" id="Phobius"/>
    </source>
</evidence>
<feature type="region of interest" description="Disordered" evidence="1">
    <location>
        <begin position="146"/>
        <end position="178"/>
    </location>
</feature>
<feature type="compositionally biased region" description="Acidic residues" evidence="1">
    <location>
        <begin position="784"/>
        <end position="808"/>
    </location>
</feature>
<organism evidence="4 5">
    <name type="scientific">Atractosteus spatula</name>
    <name type="common">Alligator gar</name>
    <name type="synonym">Lepisosteus spatula</name>
    <dbReference type="NCBI Taxonomy" id="7917"/>
    <lineage>
        <taxon>Eukaryota</taxon>
        <taxon>Metazoa</taxon>
        <taxon>Chordata</taxon>
        <taxon>Craniata</taxon>
        <taxon>Vertebrata</taxon>
        <taxon>Euteleostomi</taxon>
        <taxon>Actinopterygii</taxon>
        <taxon>Neopterygii</taxon>
        <taxon>Holostei</taxon>
        <taxon>Semionotiformes</taxon>
        <taxon>Lepisosteidae</taxon>
        <taxon>Atractosteus</taxon>
    </lineage>
</organism>
<feature type="region of interest" description="Disordered" evidence="1">
    <location>
        <begin position="310"/>
        <end position="333"/>
    </location>
</feature>
<dbReference type="Proteomes" id="UP000736164">
    <property type="component" value="Unassembled WGS sequence"/>
</dbReference>
<keyword evidence="5" id="KW-1185">Reference proteome</keyword>
<feature type="compositionally biased region" description="Basic residues" evidence="1">
    <location>
        <begin position="890"/>
        <end position="900"/>
    </location>
</feature>
<dbReference type="PANTHER" id="PTHR21585:SF0">
    <property type="entry name" value="ARMADILLO-LIKE HELICAL DOMAIN-CONTAINING PROTEIN 4"/>
    <property type="match status" value="1"/>
</dbReference>
<feature type="region of interest" description="Disordered" evidence="1">
    <location>
        <begin position="364"/>
        <end position="388"/>
    </location>
</feature>
<sequence length="920" mass="98493">MECSMTLRLLLLAWWCALAGARPVQTKELATPSRRDGDSTSKGGQPLGLLGVGSPMVGEKKPSAAVAEGFFLGLSSISTKPTPPSIQTLTLSAEKTSELRIGFGGGSKSRWPTSQPALFGGSEVSHQTQGLKAGLRSSGLRVESSAFSPTPLYGERSGMPTPAVMKDSGGPERGGASLGKAALDRYQDTPAAQAGKDDSHSHLGLWENTVTMEAGESQFSTPIGSLNQVLERRREDGPGVGRLAQDRSQKNIEEGLGTLPSEVESFDATGSNATGVALSESLQAKNWESDTVRTVGAKIVMTTSRPFRLSTAGQERPRQAEAPVVSEGRETDLSDNMEATNLDVPGFQGQEEQESDTALLAKTGNSQHPWAQYTDGNENEEMPSERERKTGLLSYAKLPSPTGIHDRTQNKGTLSDTSEMASLTLLDRTPFFSHSTSSTVRLVSEVRLTVEQDESQHFTSLAPELRENRATIAPSSPRPNLSLTSSSSPGLTASPGESLLQASTYEDPGPASSIPTVHPTGGWGPSNRLAGESWLAVSAGPQAEDLVHQTGMAESPPVTVKVSAPHSTLLTTNSVESLPVTAKTVDISWSNVGTEGTILDPEVEWTPLPEEIPLLFEPSVYTVADNYPLLSEVLVTLPPDGPPQGSQSFVTRISNAYSLLPEGTSAASPNGALKESLSGAPVTVLPAGPSLALQTASSEISEEVGPPLMTSITSPALGPNLENWNIGFEELDTTSTLEEALPSTPETPPSGTSSEQPFLTTIPKTTSRSTLRPESGLEDLEKLESEEERDKEDEEDEETEESEEEESHEDQAELVSTPTPSFSHTPYRLPSSSQWVQHNQGLVRSWVEKIRDKAGYVSGMLAPVGIGIAGALFILGALYSIKVMHRKRRSSFKRERRKRREMSSRQDRVMLLADSSEDEF</sequence>
<evidence type="ECO:0000256" key="1">
    <source>
        <dbReference type="SAM" id="MobiDB-lite"/>
    </source>
</evidence>
<feature type="region of interest" description="Disordered" evidence="1">
    <location>
        <begin position="26"/>
        <end position="54"/>
    </location>
</feature>
<protein>
    <submittedName>
        <fullName evidence="4">ARMD4 protein</fullName>
    </submittedName>
</protein>
<feature type="compositionally biased region" description="Polar residues" evidence="1">
    <location>
        <begin position="756"/>
        <end position="772"/>
    </location>
</feature>
<dbReference type="PANTHER" id="PTHR21585">
    <property type="entry name" value="FULL-LENGTH CDNA CLONE CS0DC025YL05 OF NEUROBLASTOMA"/>
    <property type="match status" value="1"/>
</dbReference>
<dbReference type="AlphaFoldDB" id="A0A8J7NJN8"/>
<proteinExistence type="predicted"/>
<keyword evidence="2" id="KW-0812">Transmembrane</keyword>
<reference evidence="4" key="1">
    <citation type="journal article" date="2021" name="Cell">
        <title>Tracing the genetic footprints of vertebrate landing in non-teleost ray-finned fishes.</title>
        <authorList>
            <person name="Bi X."/>
            <person name="Wang K."/>
            <person name="Yang L."/>
            <person name="Pan H."/>
            <person name="Jiang H."/>
            <person name="Wei Q."/>
            <person name="Fang M."/>
            <person name="Yu H."/>
            <person name="Zhu C."/>
            <person name="Cai Y."/>
            <person name="He Y."/>
            <person name="Gan X."/>
            <person name="Zeng H."/>
            <person name="Yu D."/>
            <person name="Zhu Y."/>
            <person name="Jiang H."/>
            <person name="Qiu Q."/>
            <person name="Yang H."/>
            <person name="Zhang Y.E."/>
            <person name="Wang W."/>
            <person name="Zhu M."/>
            <person name="He S."/>
            <person name="Zhang G."/>
        </authorList>
    </citation>
    <scope>NUCLEOTIDE SEQUENCE</scope>
    <source>
        <strain evidence="4">Allg_001</strain>
    </source>
</reference>